<name>A0A0J8U2I6_9MYCO</name>
<dbReference type="PATRIC" id="fig|451644.5.peg.5291"/>
<protein>
    <submittedName>
        <fullName evidence="1">Uncharacterized protein</fullName>
    </submittedName>
</protein>
<dbReference type="InterPro" id="IPR013324">
    <property type="entry name" value="RNA_pol_sigma_r3/r4-like"/>
</dbReference>
<gene>
    <name evidence="1" type="ORF">ACT17_25665</name>
</gene>
<dbReference type="AlphaFoldDB" id="A0A0J8U2I6"/>
<dbReference type="EMBL" id="LFOD01000031">
    <property type="protein sequence ID" value="KMV15417.1"/>
    <property type="molecule type" value="Genomic_DNA"/>
</dbReference>
<dbReference type="SUPFAM" id="SSF88659">
    <property type="entry name" value="Sigma3 and sigma4 domains of RNA polymerase sigma factors"/>
    <property type="match status" value="1"/>
</dbReference>
<accession>A0A0J8U2I6</accession>
<evidence type="ECO:0000313" key="1">
    <source>
        <dbReference type="EMBL" id="KMV15417.1"/>
    </source>
</evidence>
<proteinExistence type="predicted"/>
<dbReference type="RefSeq" id="WP_047039999.1">
    <property type="nucleotide sequence ID" value="NZ_LFOD01000031.1"/>
</dbReference>
<organism evidence="1 2">
    <name type="scientific">Mycolicibacterium conceptionense</name>
    <dbReference type="NCBI Taxonomy" id="451644"/>
    <lineage>
        <taxon>Bacteria</taxon>
        <taxon>Bacillati</taxon>
        <taxon>Actinomycetota</taxon>
        <taxon>Actinomycetes</taxon>
        <taxon>Mycobacteriales</taxon>
        <taxon>Mycobacteriaceae</taxon>
        <taxon>Mycolicibacterium</taxon>
    </lineage>
</organism>
<evidence type="ECO:0000313" key="2">
    <source>
        <dbReference type="Proteomes" id="UP000037594"/>
    </source>
</evidence>
<dbReference type="Proteomes" id="UP000037594">
    <property type="component" value="Unassembled WGS sequence"/>
</dbReference>
<sequence length="64" mass="7302">MDILDCIRANRERHREHTEAADTLDSQLQSLVKTAFEQGHTGPQLAAVLGISKERVYQIRDGRR</sequence>
<reference evidence="1 2" key="1">
    <citation type="submission" date="2015-06" db="EMBL/GenBank/DDBJ databases">
        <title>Genome sequence of Mycobacterium conceptionense strain MLE.</title>
        <authorList>
            <person name="Greninger A.L."/>
            <person name="Cunningham G."/>
            <person name="Chiu C.Y."/>
            <person name="Miller S."/>
        </authorList>
    </citation>
    <scope>NUCLEOTIDE SEQUENCE [LARGE SCALE GENOMIC DNA]</scope>
    <source>
        <strain evidence="1 2">MLE</strain>
    </source>
</reference>
<dbReference type="OrthoDB" id="4752968at2"/>
<dbReference type="Gene3D" id="1.20.140.160">
    <property type="match status" value="1"/>
</dbReference>
<comment type="caution">
    <text evidence="1">The sequence shown here is derived from an EMBL/GenBank/DDBJ whole genome shotgun (WGS) entry which is preliminary data.</text>
</comment>